<dbReference type="EMBL" id="JBFSHR010000014">
    <property type="protein sequence ID" value="MEX6429347.1"/>
    <property type="molecule type" value="Genomic_DNA"/>
</dbReference>
<evidence type="ECO:0000313" key="8">
    <source>
        <dbReference type="Proteomes" id="UP001560267"/>
    </source>
</evidence>
<dbReference type="SMART" id="SM00448">
    <property type="entry name" value="REC"/>
    <property type="match status" value="1"/>
</dbReference>
<dbReference type="PRINTS" id="PR00038">
    <property type="entry name" value="HTHLUXR"/>
</dbReference>
<evidence type="ECO:0000313" key="7">
    <source>
        <dbReference type="EMBL" id="MEX6429347.1"/>
    </source>
</evidence>
<dbReference type="CDD" id="cd06170">
    <property type="entry name" value="LuxR_C_like"/>
    <property type="match status" value="1"/>
</dbReference>
<dbReference type="SUPFAM" id="SSF52172">
    <property type="entry name" value="CheY-like"/>
    <property type="match status" value="1"/>
</dbReference>
<evidence type="ECO:0000256" key="4">
    <source>
        <dbReference type="SAM" id="MobiDB-lite"/>
    </source>
</evidence>
<feature type="region of interest" description="Disordered" evidence="4">
    <location>
        <begin position="1"/>
        <end position="24"/>
    </location>
</feature>
<protein>
    <submittedName>
        <fullName evidence="7">Response regulator</fullName>
    </submittedName>
</protein>
<dbReference type="Proteomes" id="UP001560267">
    <property type="component" value="Unassembled WGS sequence"/>
</dbReference>
<dbReference type="SUPFAM" id="SSF46894">
    <property type="entry name" value="C-terminal effector domain of the bipartite response regulators"/>
    <property type="match status" value="1"/>
</dbReference>
<feature type="domain" description="Response regulatory" evidence="6">
    <location>
        <begin position="31"/>
        <end position="147"/>
    </location>
</feature>
<evidence type="ECO:0000256" key="1">
    <source>
        <dbReference type="ARBA" id="ARBA00022553"/>
    </source>
</evidence>
<accession>A0ABV3Y1A8</accession>
<evidence type="ECO:0000259" key="6">
    <source>
        <dbReference type="PROSITE" id="PS50110"/>
    </source>
</evidence>
<dbReference type="PROSITE" id="PS00622">
    <property type="entry name" value="HTH_LUXR_1"/>
    <property type="match status" value="1"/>
</dbReference>
<dbReference type="PROSITE" id="PS50110">
    <property type="entry name" value="RESPONSE_REGULATORY"/>
    <property type="match status" value="1"/>
</dbReference>
<keyword evidence="1 3" id="KW-0597">Phosphoprotein</keyword>
<evidence type="ECO:0000256" key="3">
    <source>
        <dbReference type="PROSITE-ProRule" id="PRU00169"/>
    </source>
</evidence>
<gene>
    <name evidence="7" type="ORF">AB6A68_05775</name>
</gene>
<dbReference type="InterPro" id="IPR001789">
    <property type="entry name" value="Sig_transdc_resp-reg_receiver"/>
</dbReference>
<dbReference type="InterPro" id="IPR039420">
    <property type="entry name" value="WalR-like"/>
</dbReference>
<dbReference type="InterPro" id="IPR000792">
    <property type="entry name" value="Tscrpt_reg_LuxR_C"/>
</dbReference>
<dbReference type="InterPro" id="IPR011006">
    <property type="entry name" value="CheY-like_superfamily"/>
</dbReference>
<dbReference type="CDD" id="cd17535">
    <property type="entry name" value="REC_NarL-like"/>
    <property type="match status" value="1"/>
</dbReference>
<reference evidence="7 8" key="1">
    <citation type="submission" date="2024-07" db="EMBL/GenBank/DDBJ databases">
        <title>Draft Genome Sequence of Ferrimicrobium acidiphilum Strain YE2023, Isolated from a Pulp of Bioleach Reactor.</title>
        <authorList>
            <person name="Elkina Y.A."/>
            <person name="Bulaeva A.G."/>
            <person name="Beletsky A.V."/>
            <person name="Mardanov A.V."/>
        </authorList>
    </citation>
    <scope>NUCLEOTIDE SEQUENCE [LARGE SCALE GENOMIC DNA]</scope>
    <source>
        <strain evidence="7 8">YE2023</strain>
    </source>
</reference>
<dbReference type="RefSeq" id="WP_298386227.1">
    <property type="nucleotide sequence ID" value="NZ_JBFSHR010000014.1"/>
</dbReference>
<dbReference type="InterPro" id="IPR058245">
    <property type="entry name" value="NreC/VraR/RcsB-like_REC"/>
</dbReference>
<sequence>MHYRRDYLQGGITRQQAPTNVTSPERSAPIRVVIVEDHALVREGTAQLLNHHDDITVVGQAGSAEQALPLLERTCPDVVIVDVNLPKMNGLALAREITARFPEVEILIVSAYDDYAYVTEALEIGVTGYLLKTASARELTDAVRAAADGVLVLAKELSTRLAHRWQPGPGNEDPLTLTRRQADVLNLLVRGMSNKHIASELDLGLRTVEGHVSALLIKLGVTSRTEAALYALNHQLVTRDARDKPTNVD</sequence>
<dbReference type="InterPro" id="IPR016032">
    <property type="entry name" value="Sig_transdc_resp-reg_C-effctor"/>
</dbReference>
<dbReference type="PANTHER" id="PTHR43214:SF43">
    <property type="entry name" value="TWO-COMPONENT RESPONSE REGULATOR"/>
    <property type="match status" value="1"/>
</dbReference>
<organism evidence="7 8">
    <name type="scientific">Ferrimicrobium acidiphilum</name>
    <dbReference type="NCBI Taxonomy" id="121039"/>
    <lineage>
        <taxon>Bacteria</taxon>
        <taxon>Bacillati</taxon>
        <taxon>Actinomycetota</taxon>
        <taxon>Acidimicrobiia</taxon>
        <taxon>Acidimicrobiales</taxon>
        <taxon>Acidimicrobiaceae</taxon>
        <taxon>Ferrimicrobium</taxon>
    </lineage>
</organism>
<dbReference type="Gene3D" id="3.40.50.2300">
    <property type="match status" value="1"/>
</dbReference>
<proteinExistence type="predicted"/>
<dbReference type="PANTHER" id="PTHR43214">
    <property type="entry name" value="TWO-COMPONENT RESPONSE REGULATOR"/>
    <property type="match status" value="1"/>
</dbReference>
<dbReference type="Pfam" id="PF00072">
    <property type="entry name" value="Response_reg"/>
    <property type="match status" value="1"/>
</dbReference>
<feature type="modified residue" description="4-aspartylphosphate" evidence="3">
    <location>
        <position position="82"/>
    </location>
</feature>
<dbReference type="PROSITE" id="PS50043">
    <property type="entry name" value="HTH_LUXR_2"/>
    <property type="match status" value="1"/>
</dbReference>
<keyword evidence="8" id="KW-1185">Reference proteome</keyword>
<comment type="caution">
    <text evidence="7">The sequence shown here is derived from an EMBL/GenBank/DDBJ whole genome shotgun (WGS) entry which is preliminary data.</text>
</comment>
<name>A0ABV3Y1A8_9ACTN</name>
<dbReference type="Pfam" id="PF00196">
    <property type="entry name" value="GerE"/>
    <property type="match status" value="1"/>
</dbReference>
<evidence type="ECO:0000256" key="2">
    <source>
        <dbReference type="ARBA" id="ARBA00023125"/>
    </source>
</evidence>
<evidence type="ECO:0000259" key="5">
    <source>
        <dbReference type="PROSITE" id="PS50043"/>
    </source>
</evidence>
<feature type="domain" description="HTH luxR-type" evidence="5">
    <location>
        <begin position="170"/>
        <end position="235"/>
    </location>
</feature>
<dbReference type="SMART" id="SM00421">
    <property type="entry name" value="HTH_LUXR"/>
    <property type="match status" value="1"/>
</dbReference>
<keyword evidence="2" id="KW-0238">DNA-binding</keyword>
<feature type="compositionally biased region" description="Polar residues" evidence="4">
    <location>
        <begin position="12"/>
        <end position="24"/>
    </location>
</feature>